<reference evidence="1" key="1">
    <citation type="submission" date="2023-05" db="EMBL/GenBank/DDBJ databases">
        <title>Nepenthes gracilis genome sequencing.</title>
        <authorList>
            <person name="Fukushima K."/>
        </authorList>
    </citation>
    <scope>NUCLEOTIDE SEQUENCE</scope>
    <source>
        <strain evidence="1">SING2019-196</strain>
    </source>
</reference>
<name>A0AAD3SS85_NEPGR</name>
<comment type="caution">
    <text evidence="1">The sequence shown here is derived from an EMBL/GenBank/DDBJ whole genome shotgun (WGS) entry which is preliminary data.</text>
</comment>
<dbReference type="EMBL" id="BSYO01000016">
    <property type="protein sequence ID" value="GMH15909.1"/>
    <property type="molecule type" value="Genomic_DNA"/>
</dbReference>
<organism evidence="1 2">
    <name type="scientific">Nepenthes gracilis</name>
    <name type="common">Slender pitcher plant</name>
    <dbReference type="NCBI Taxonomy" id="150966"/>
    <lineage>
        <taxon>Eukaryota</taxon>
        <taxon>Viridiplantae</taxon>
        <taxon>Streptophyta</taxon>
        <taxon>Embryophyta</taxon>
        <taxon>Tracheophyta</taxon>
        <taxon>Spermatophyta</taxon>
        <taxon>Magnoliopsida</taxon>
        <taxon>eudicotyledons</taxon>
        <taxon>Gunneridae</taxon>
        <taxon>Pentapetalae</taxon>
        <taxon>Caryophyllales</taxon>
        <taxon>Nepenthaceae</taxon>
        <taxon>Nepenthes</taxon>
    </lineage>
</organism>
<protein>
    <submittedName>
        <fullName evidence="1">Uncharacterized protein</fullName>
    </submittedName>
</protein>
<evidence type="ECO:0000313" key="1">
    <source>
        <dbReference type="EMBL" id="GMH15909.1"/>
    </source>
</evidence>
<proteinExistence type="predicted"/>
<keyword evidence="2" id="KW-1185">Reference proteome</keyword>
<evidence type="ECO:0000313" key="2">
    <source>
        <dbReference type="Proteomes" id="UP001279734"/>
    </source>
</evidence>
<accession>A0AAD3SS85</accession>
<dbReference type="Proteomes" id="UP001279734">
    <property type="component" value="Unassembled WGS sequence"/>
</dbReference>
<gene>
    <name evidence="1" type="ORF">Nepgr_017750</name>
</gene>
<dbReference type="AlphaFoldDB" id="A0AAD3SS85"/>
<sequence length="94" mass="10616">MALVVMLRFDPSPHVRLSPPATQEVGFANTTLGLSPSFYAPPGWLFWEACSHRAHGPTGLPMVVGIPPFPGQRLSWMRDLPHEERYENSLFEER</sequence>